<dbReference type="OrthoDB" id="10071925at2759"/>
<reference evidence="2" key="1">
    <citation type="submission" date="2022-11" db="UniProtKB">
        <authorList>
            <consortium name="EnsemblMetazoa"/>
        </authorList>
    </citation>
    <scope>IDENTIFICATION</scope>
</reference>
<keyword evidence="3" id="KW-1185">Reference proteome</keyword>
<feature type="compositionally biased region" description="Basic and acidic residues" evidence="1">
    <location>
        <begin position="196"/>
        <end position="211"/>
    </location>
</feature>
<feature type="compositionally biased region" description="Basic and acidic residues" evidence="1">
    <location>
        <begin position="385"/>
        <end position="404"/>
    </location>
</feature>
<dbReference type="AlphaFoldDB" id="A0A914ACP3"/>
<feature type="compositionally biased region" description="Basic and acidic residues" evidence="1">
    <location>
        <begin position="350"/>
        <end position="374"/>
    </location>
</feature>
<feature type="compositionally biased region" description="Low complexity" evidence="1">
    <location>
        <begin position="325"/>
        <end position="344"/>
    </location>
</feature>
<feature type="compositionally biased region" description="Basic and acidic residues" evidence="1">
    <location>
        <begin position="112"/>
        <end position="175"/>
    </location>
</feature>
<name>A0A914ACP3_PATMI</name>
<sequence>MAETETAATPDTTQEIADPTKNKVEETNNNSEEMPQAAEKPAEDEPAASEEEKPKEEKSGEEDSPPSQEAEASEPASEQNIPQTDGGGEEATPGETDAKEADDSPDAASEEAAAKQEEPKQDEESAREDAAKDEAKEEEAVKGEDAETKQEDIGVEEMPKEEKELGESEPEKVMEEGGTGKSSELVEADAAPGGENRVDDEAPAEDAKAPAEDAEAPVEDAKVPEVVAEAPEIDAEADQKPDESTSEKVPEAEAADMHEQPTDNANSNNDDKQEDRATPIGESNEENKQQTSGETEEATPVLQQDAMPEEGEQTISEAPPTNEKPSSPAPQEQEPNQETPEEAQVSATTEPDKEELTDYELKYRASQKDIEDLRSMNVEIQQRLTKSEEEAKDRKRRGSEKDGMKVQADYMARELSQQQDTEKFLREKLAEVLEEKEESERKCKDLQLRLKRFAKDDQAKDERMTKMESELREISREVQVMEDHLDQETLRKIKAGKGGQSTNGEATTTRTQAKQTTPVPKSKTCTIL</sequence>
<evidence type="ECO:0000313" key="3">
    <source>
        <dbReference type="Proteomes" id="UP000887568"/>
    </source>
</evidence>
<dbReference type="RefSeq" id="XP_038061119.1">
    <property type="nucleotide sequence ID" value="XM_038205191.1"/>
</dbReference>
<dbReference type="OMA" id="MATIDNE"/>
<dbReference type="Proteomes" id="UP000887568">
    <property type="component" value="Unplaced"/>
</dbReference>
<organism evidence="2 3">
    <name type="scientific">Patiria miniata</name>
    <name type="common">Bat star</name>
    <name type="synonym">Asterina miniata</name>
    <dbReference type="NCBI Taxonomy" id="46514"/>
    <lineage>
        <taxon>Eukaryota</taxon>
        <taxon>Metazoa</taxon>
        <taxon>Echinodermata</taxon>
        <taxon>Eleutherozoa</taxon>
        <taxon>Asterozoa</taxon>
        <taxon>Asteroidea</taxon>
        <taxon>Valvatacea</taxon>
        <taxon>Valvatida</taxon>
        <taxon>Asterinidae</taxon>
        <taxon>Patiria</taxon>
    </lineage>
</organism>
<protein>
    <submittedName>
        <fullName evidence="2">Uncharacterized protein</fullName>
    </submittedName>
</protein>
<proteinExistence type="predicted"/>
<feature type="compositionally biased region" description="Basic and acidic residues" evidence="1">
    <location>
        <begin position="237"/>
        <end position="261"/>
    </location>
</feature>
<feature type="region of interest" description="Disordered" evidence="1">
    <location>
        <begin position="490"/>
        <end position="528"/>
    </location>
</feature>
<feature type="compositionally biased region" description="Low complexity" evidence="1">
    <location>
        <begin position="1"/>
        <end position="15"/>
    </location>
</feature>
<evidence type="ECO:0000313" key="2">
    <source>
        <dbReference type="EnsemblMetazoa" id="XP_038061119.1"/>
    </source>
</evidence>
<feature type="compositionally biased region" description="Low complexity" evidence="1">
    <location>
        <begin position="506"/>
        <end position="517"/>
    </location>
</feature>
<feature type="region of interest" description="Disordered" evidence="1">
    <location>
        <begin position="1"/>
        <end position="405"/>
    </location>
</feature>
<dbReference type="GeneID" id="119731904"/>
<evidence type="ECO:0000256" key="1">
    <source>
        <dbReference type="SAM" id="MobiDB-lite"/>
    </source>
</evidence>
<dbReference type="EnsemblMetazoa" id="XM_038205191.1">
    <property type="protein sequence ID" value="XP_038061119.1"/>
    <property type="gene ID" value="LOC119731904"/>
</dbReference>
<accession>A0A914ACP3</accession>
<feature type="compositionally biased region" description="Low complexity" evidence="1">
    <location>
        <begin position="65"/>
        <end position="79"/>
    </location>
</feature>